<evidence type="ECO:0000256" key="3">
    <source>
        <dbReference type="SAM" id="SignalP"/>
    </source>
</evidence>
<feature type="compositionally biased region" description="Low complexity" evidence="1">
    <location>
        <begin position="41"/>
        <end position="51"/>
    </location>
</feature>
<sequence>MKFSTSACLLFTLILLQISVIVTGQLPGIGGSDGLLGGGSESSAGGDSGASQTQENQQPSNTDQGTQPTPTPAEPAQSSAGGNSDAAQPTQSSNGDNNNDNNNNNNNDNNNNNRSDTKTGTIAGAVVGGVVGIALIGGVIMWISRRGGCTKRTGRGRDGFQQHHQPDDFMDMSDASYSAAPAPGSNMNQQQARPFIPPTSNTAGGYTDLTSVVAYNDTPYTYSDHPQQQQEYYPYVQPQDPGYMAAAAATAPPMAAAAMAPNAAGSKPDEVDVHHKPNVA</sequence>
<feature type="region of interest" description="Disordered" evidence="1">
    <location>
        <begin position="33"/>
        <end position="118"/>
    </location>
</feature>
<accession>A0A8H7S6C4</accession>
<dbReference type="AlphaFoldDB" id="A0A8H7S6C4"/>
<keyword evidence="5" id="KW-1185">Reference proteome</keyword>
<organism evidence="4 5">
    <name type="scientific">Circinella minor</name>
    <dbReference type="NCBI Taxonomy" id="1195481"/>
    <lineage>
        <taxon>Eukaryota</taxon>
        <taxon>Fungi</taxon>
        <taxon>Fungi incertae sedis</taxon>
        <taxon>Mucoromycota</taxon>
        <taxon>Mucoromycotina</taxon>
        <taxon>Mucoromycetes</taxon>
        <taxon>Mucorales</taxon>
        <taxon>Lichtheimiaceae</taxon>
        <taxon>Circinella</taxon>
    </lineage>
</organism>
<evidence type="ECO:0008006" key="6">
    <source>
        <dbReference type="Google" id="ProtNLM"/>
    </source>
</evidence>
<reference evidence="4 5" key="1">
    <citation type="submission" date="2020-12" db="EMBL/GenBank/DDBJ databases">
        <title>Metabolic potential, ecology and presence of endohyphal bacteria is reflected in genomic diversity of Mucoromycotina.</title>
        <authorList>
            <person name="Muszewska A."/>
            <person name="Okrasinska A."/>
            <person name="Steczkiewicz K."/>
            <person name="Drgas O."/>
            <person name="Orlowska M."/>
            <person name="Perlinska-Lenart U."/>
            <person name="Aleksandrzak-Piekarczyk T."/>
            <person name="Szatraj K."/>
            <person name="Zielenkiewicz U."/>
            <person name="Pilsyk S."/>
            <person name="Malc E."/>
            <person name="Mieczkowski P."/>
            <person name="Kruszewska J.S."/>
            <person name="Biernat P."/>
            <person name="Pawlowska J."/>
        </authorList>
    </citation>
    <scope>NUCLEOTIDE SEQUENCE [LARGE SCALE GENOMIC DNA]</scope>
    <source>
        <strain evidence="4 5">CBS 142.35</strain>
    </source>
</reference>
<evidence type="ECO:0000313" key="5">
    <source>
        <dbReference type="Proteomes" id="UP000646827"/>
    </source>
</evidence>
<comment type="caution">
    <text evidence="4">The sequence shown here is derived from an EMBL/GenBank/DDBJ whole genome shotgun (WGS) entry which is preliminary data.</text>
</comment>
<feature type="compositionally biased region" description="Basic and acidic residues" evidence="1">
    <location>
        <begin position="267"/>
        <end position="280"/>
    </location>
</feature>
<dbReference type="EMBL" id="JAEPRB010000087">
    <property type="protein sequence ID" value="KAG2222298.1"/>
    <property type="molecule type" value="Genomic_DNA"/>
</dbReference>
<dbReference type="OrthoDB" id="2290695at2759"/>
<feature type="signal peptide" evidence="3">
    <location>
        <begin position="1"/>
        <end position="24"/>
    </location>
</feature>
<feature type="transmembrane region" description="Helical" evidence="2">
    <location>
        <begin position="122"/>
        <end position="143"/>
    </location>
</feature>
<feature type="compositionally biased region" description="Polar residues" evidence="1">
    <location>
        <begin position="52"/>
        <end position="65"/>
    </location>
</feature>
<keyword evidence="2" id="KW-0812">Transmembrane</keyword>
<protein>
    <recommendedName>
        <fullName evidence="6">Mid2 domain-containing protein</fullName>
    </recommendedName>
</protein>
<keyword evidence="2" id="KW-0472">Membrane</keyword>
<feature type="compositionally biased region" description="Low complexity" evidence="1">
    <location>
        <begin position="96"/>
        <end position="113"/>
    </location>
</feature>
<feature type="chain" id="PRO_5034194928" description="Mid2 domain-containing protein" evidence="3">
    <location>
        <begin position="25"/>
        <end position="280"/>
    </location>
</feature>
<keyword evidence="2" id="KW-1133">Transmembrane helix</keyword>
<dbReference type="Proteomes" id="UP000646827">
    <property type="component" value="Unassembled WGS sequence"/>
</dbReference>
<feature type="compositionally biased region" description="Polar residues" evidence="1">
    <location>
        <begin position="81"/>
        <end position="95"/>
    </location>
</feature>
<gene>
    <name evidence="4" type="ORF">INT45_006977</name>
</gene>
<evidence type="ECO:0000256" key="2">
    <source>
        <dbReference type="SAM" id="Phobius"/>
    </source>
</evidence>
<proteinExistence type="predicted"/>
<feature type="region of interest" description="Disordered" evidence="1">
    <location>
        <begin position="259"/>
        <end position="280"/>
    </location>
</feature>
<dbReference type="Pfam" id="PF05808">
    <property type="entry name" value="Podoplanin"/>
    <property type="match status" value="1"/>
</dbReference>
<evidence type="ECO:0000256" key="1">
    <source>
        <dbReference type="SAM" id="MobiDB-lite"/>
    </source>
</evidence>
<name>A0A8H7S6C4_9FUNG</name>
<keyword evidence="3" id="KW-0732">Signal</keyword>
<evidence type="ECO:0000313" key="4">
    <source>
        <dbReference type="EMBL" id="KAG2222298.1"/>
    </source>
</evidence>